<accession>A0A8B3DIW4</accession>
<gene>
    <name evidence="1" type="ORF">DS957_022650</name>
</gene>
<evidence type="ECO:0000313" key="1">
    <source>
        <dbReference type="EMBL" id="RIW05542.1"/>
    </source>
</evidence>
<dbReference type="EMBL" id="QOUW02000131">
    <property type="protein sequence ID" value="RIW05542.1"/>
    <property type="molecule type" value="Genomic_DNA"/>
</dbReference>
<evidence type="ECO:0000313" key="2">
    <source>
        <dbReference type="Proteomes" id="UP000253437"/>
    </source>
</evidence>
<comment type="caution">
    <text evidence="1">The sequence shown here is derived from an EMBL/GenBank/DDBJ whole genome shotgun (WGS) entry which is preliminary data.</text>
</comment>
<dbReference type="AlphaFoldDB" id="A0A8B3DIW4"/>
<dbReference type="Proteomes" id="UP000253437">
    <property type="component" value="Unassembled WGS sequence"/>
</dbReference>
<reference evidence="1 2" key="1">
    <citation type="submission" date="2018-08" db="EMBL/GenBank/DDBJ databases">
        <title>Vibrio harveyi strains pathogenic to white snook Centropomus viridis Lockington (1877) and potential probiotic bacteria.</title>
        <authorList>
            <person name="Soto-Rodriguez S."/>
            <person name="Gomez-Gil B."/>
            <person name="Lozano-Olvera R."/>
        </authorList>
    </citation>
    <scope>NUCLEOTIDE SEQUENCE [LARGE SCALE GENOMIC DNA]</scope>
    <source>
        <strain evidence="1 2">CAIM 1508</strain>
    </source>
</reference>
<name>A0A8B3DIW4_VIBHA</name>
<proteinExistence type="predicted"/>
<protein>
    <submittedName>
        <fullName evidence="1">Uncharacterized protein</fullName>
    </submittedName>
</protein>
<dbReference type="RefSeq" id="WP_101960538.1">
    <property type="nucleotide sequence ID" value="NZ_NISD01000007.1"/>
</dbReference>
<organism evidence="1 2">
    <name type="scientific">Vibrio harveyi</name>
    <name type="common">Beneckea harveyi</name>
    <dbReference type="NCBI Taxonomy" id="669"/>
    <lineage>
        <taxon>Bacteria</taxon>
        <taxon>Pseudomonadati</taxon>
        <taxon>Pseudomonadota</taxon>
        <taxon>Gammaproteobacteria</taxon>
        <taxon>Vibrionales</taxon>
        <taxon>Vibrionaceae</taxon>
        <taxon>Vibrio</taxon>
    </lineage>
</organism>
<sequence length="143" mass="16536">MTTKKKVFIYFALLVVLLSIPWINALTSSFQLEGEFGDRSVNFIGSHGRYKLEANYYSNTHVVNTGYYGSLFDTLYLIQLRRDKVANDDRFDINEFLRGHRSVIVFKLDKQQDGEYQLKLIEEDPRKGIAQYPVAIKGDLGFL</sequence>